<sequence length="128" mass="14598">MDSHKQQQDKKHDFHVRHWAEKAPALSGKVEQSTYTKPAFQTQSDFIWESLQQQTGFFTRPMSSGYYGYDFISFHLNCQPVYTGTLFLGTPTYRSDFSFIWPGNFNSPNSPDNLAGPSTNDKGCGQEL</sequence>
<proteinExistence type="predicted"/>
<reference evidence="2 3" key="1">
    <citation type="submission" date="2015-12" db="EMBL/GenBank/DDBJ databases">
        <title>Draft genome sequence of Moniliophthora roreri, the causal agent of frosty pod rot of cacao.</title>
        <authorList>
            <person name="Aime M.C."/>
            <person name="Diaz-Valderrama J.R."/>
            <person name="Kijpornyongpan T."/>
            <person name="Phillips-Mora W."/>
        </authorList>
    </citation>
    <scope>NUCLEOTIDE SEQUENCE [LARGE SCALE GENOMIC DNA]</scope>
    <source>
        <strain evidence="2 3">MCA 2952</strain>
    </source>
</reference>
<dbReference type="Proteomes" id="UP000054988">
    <property type="component" value="Unassembled WGS sequence"/>
</dbReference>
<organism evidence="2 3">
    <name type="scientific">Moniliophthora roreri</name>
    <name type="common">Frosty pod rot fungus</name>
    <name type="synonym">Monilia roreri</name>
    <dbReference type="NCBI Taxonomy" id="221103"/>
    <lineage>
        <taxon>Eukaryota</taxon>
        <taxon>Fungi</taxon>
        <taxon>Dikarya</taxon>
        <taxon>Basidiomycota</taxon>
        <taxon>Agaricomycotina</taxon>
        <taxon>Agaricomycetes</taxon>
        <taxon>Agaricomycetidae</taxon>
        <taxon>Agaricales</taxon>
        <taxon>Marasmiineae</taxon>
        <taxon>Marasmiaceae</taxon>
        <taxon>Moniliophthora</taxon>
    </lineage>
</organism>
<feature type="region of interest" description="Disordered" evidence="1">
    <location>
        <begin position="108"/>
        <end position="128"/>
    </location>
</feature>
<dbReference type="EMBL" id="LATX01002432">
    <property type="protein sequence ID" value="KTB29488.1"/>
    <property type="molecule type" value="Genomic_DNA"/>
</dbReference>
<accession>A0A0W0EZG4</accession>
<dbReference type="AlphaFoldDB" id="A0A0W0EZG4"/>
<evidence type="ECO:0000256" key="1">
    <source>
        <dbReference type="SAM" id="MobiDB-lite"/>
    </source>
</evidence>
<evidence type="ECO:0000313" key="2">
    <source>
        <dbReference type="EMBL" id="KTB29488.1"/>
    </source>
</evidence>
<evidence type="ECO:0000313" key="3">
    <source>
        <dbReference type="Proteomes" id="UP000054988"/>
    </source>
</evidence>
<protein>
    <submittedName>
        <fullName evidence="2">Uncharacterized protein</fullName>
    </submittedName>
</protein>
<name>A0A0W0EZG4_MONRR</name>
<feature type="compositionally biased region" description="Polar residues" evidence="1">
    <location>
        <begin position="108"/>
        <end position="121"/>
    </location>
</feature>
<comment type="caution">
    <text evidence="2">The sequence shown here is derived from an EMBL/GenBank/DDBJ whole genome shotgun (WGS) entry which is preliminary data.</text>
</comment>
<gene>
    <name evidence="2" type="ORF">WG66_17946</name>
</gene>